<gene>
    <name evidence="1" type="ORF">BJ508DRAFT_307596</name>
</gene>
<keyword evidence="2" id="KW-1185">Reference proteome</keyword>
<reference evidence="1 2" key="1">
    <citation type="journal article" date="2018" name="Nat. Ecol. Evol.">
        <title>Pezizomycetes genomes reveal the molecular basis of ectomycorrhizal truffle lifestyle.</title>
        <authorList>
            <person name="Murat C."/>
            <person name="Payen T."/>
            <person name="Noel B."/>
            <person name="Kuo A."/>
            <person name="Morin E."/>
            <person name="Chen J."/>
            <person name="Kohler A."/>
            <person name="Krizsan K."/>
            <person name="Balestrini R."/>
            <person name="Da Silva C."/>
            <person name="Montanini B."/>
            <person name="Hainaut M."/>
            <person name="Levati E."/>
            <person name="Barry K.W."/>
            <person name="Belfiori B."/>
            <person name="Cichocki N."/>
            <person name="Clum A."/>
            <person name="Dockter R.B."/>
            <person name="Fauchery L."/>
            <person name="Guy J."/>
            <person name="Iotti M."/>
            <person name="Le Tacon F."/>
            <person name="Lindquist E.A."/>
            <person name="Lipzen A."/>
            <person name="Malagnac F."/>
            <person name="Mello A."/>
            <person name="Molinier V."/>
            <person name="Miyauchi S."/>
            <person name="Poulain J."/>
            <person name="Riccioni C."/>
            <person name="Rubini A."/>
            <person name="Sitrit Y."/>
            <person name="Splivallo R."/>
            <person name="Traeger S."/>
            <person name="Wang M."/>
            <person name="Zifcakova L."/>
            <person name="Wipf D."/>
            <person name="Zambonelli A."/>
            <person name="Paolocci F."/>
            <person name="Nowrousian M."/>
            <person name="Ottonello S."/>
            <person name="Baldrian P."/>
            <person name="Spatafora J.W."/>
            <person name="Henrissat B."/>
            <person name="Nagy L.G."/>
            <person name="Aury J.M."/>
            <person name="Wincker P."/>
            <person name="Grigoriev I.V."/>
            <person name="Bonfante P."/>
            <person name="Martin F.M."/>
        </authorList>
    </citation>
    <scope>NUCLEOTIDE SEQUENCE [LARGE SCALE GENOMIC DNA]</scope>
    <source>
        <strain evidence="1 2">RN42</strain>
    </source>
</reference>
<protein>
    <submittedName>
        <fullName evidence="1">Uncharacterized protein</fullName>
    </submittedName>
</protein>
<name>A0A3N4IER1_ASCIM</name>
<evidence type="ECO:0000313" key="2">
    <source>
        <dbReference type="Proteomes" id="UP000275078"/>
    </source>
</evidence>
<dbReference type="AlphaFoldDB" id="A0A3N4IER1"/>
<dbReference type="EMBL" id="ML119690">
    <property type="protein sequence ID" value="RPA80204.1"/>
    <property type="molecule type" value="Genomic_DNA"/>
</dbReference>
<dbReference type="Proteomes" id="UP000275078">
    <property type="component" value="Unassembled WGS sequence"/>
</dbReference>
<proteinExistence type="predicted"/>
<accession>A0A3N4IER1</accession>
<evidence type="ECO:0000313" key="1">
    <source>
        <dbReference type="EMBL" id="RPA80204.1"/>
    </source>
</evidence>
<organism evidence="1 2">
    <name type="scientific">Ascobolus immersus RN42</name>
    <dbReference type="NCBI Taxonomy" id="1160509"/>
    <lineage>
        <taxon>Eukaryota</taxon>
        <taxon>Fungi</taxon>
        <taxon>Dikarya</taxon>
        <taxon>Ascomycota</taxon>
        <taxon>Pezizomycotina</taxon>
        <taxon>Pezizomycetes</taxon>
        <taxon>Pezizales</taxon>
        <taxon>Ascobolaceae</taxon>
        <taxon>Ascobolus</taxon>
    </lineage>
</organism>
<sequence length="171" mass="19372">MSGPINGGHARSCNSVDVNPYGFDPSIVPGHELKSSSLSTTPVTSNFFFDILLEIVLQDVYCERIIRAGQQQILRLMRDSSVPPRHDSLEGLVRWIWLIILIHNRDNLYVIRRRLLMEKCHIGICLILNSKSGKVLNEHLAILASASPEYCTVACERLRFYFNPCPLDAHL</sequence>